<keyword evidence="20" id="KW-1185">Reference proteome</keyword>
<keyword evidence="21 22" id="KW-1267">Proteomics identification</keyword>
<name>A0A8I5KYU1_HUMAN</name>
<comment type="similarity">
    <text evidence="3">Belongs to the flavoprotein pyridine nucleotide cytochrome reductase family.</text>
</comment>
<dbReference type="EC" id="1.6.2.2" evidence="4"/>
<dbReference type="InterPro" id="IPR008333">
    <property type="entry name" value="Cbr1-like_FAD-bd_dom"/>
</dbReference>
<gene>
    <name evidence="19" type="primary">CYB5R3</name>
</gene>
<evidence type="ECO:0000256" key="9">
    <source>
        <dbReference type="ARBA" id="ARBA00022955"/>
    </source>
</evidence>
<evidence type="ECO:0000256" key="5">
    <source>
        <dbReference type="ARBA" id="ARBA00022516"/>
    </source>
</evidence>
<dbReference type="CDD" id="cd06183">
    <property type="entry name" value="cyt_b5_reduct_like"/>
    <property type="match status" value="1"/>
</dbReference>
<keyword evidence="7" id="KW-1000">Mitochondrion outer membrane</keyword>
<dbReference type="InterPro" id="IPR039261">
    <property type="entry name" value="FNR_nucleotide-bd"/>
</dbReference>
<dbReference type="SUPFAM" id="SSF63380">
    <property type="entry name" value="Riboflavin synthase domain-like"/>
    <property type="match status" value="1"/>
</dbReference>
<sequence>MGAQLSTLGHMVLFPVWFLYSLLMKLFQRSTPAITLESPDIKYPLRLIDREIISHDTRRFRFALPSPQHILGLPVGQHIYLSARIDGNLVVRPYTPISSDDDKGFVDLVIKTEKDILLRPELEELRNKHSARFKLWYTLDRAPEAWDYGQGFVNEEMIRDHLPPPEEEPLVLMCGPPPMIQYACLPNLDHVGHPTERCFVF</sequence>
<dbReference type="EMBL" id="Z93241">
    <property type="status" value="NOT_ANNOTATED_CDS"/>
    <property type="molecule type" value="Genomic_DNA"/>
</dbReference>
<keyword evidence="15" id="KW-1207">Sterol metabolism</keyword>
<dbReference type="SMR" id="A0A8I5KYU1"/>
<evidence type="ECO:0000259" key="18">
    <source>
        <dbReference type="PROSITE" id="PS51384"/>
    </source>
</evidence>
<feature type="binding site" evidence="17">
    <location>
        <position position="93"/>
    </location>
    <ligand>
        <name>FAD</name>
        <dbReference type="ChEBI" id="CHEBI:57692"/>
    </ligand>
</feature>
<evidence type="ECO:0000256" key="3">
    <source>
        <dbReference type="ARBA" id="ARBA00006105"/>
    </source>
</evidence>
<dbReference type="InterPro" id="IPR001834">
    <property type="entry name" value="CBR-like"/>
</dbReference>
<dbReference type="EMBL" id="Z82176">
    <property type="status" value="NOT_ANNOTATED_CDS"/>
    <property type="molecule type" value="Genomic_DNA"/>
</dbReference>
<evidence type="ECO:0000256" key="10">
    <source>
        <dbReference type="ARBA" id="ARBA00023002"/>
    </source>
</evidence>
<keyword evidence="11" id="KW-0756">Sterol biosynthesis</keyword>
<evidence type="ECO:0000256" key="12">
    <source>
        <dbReference type="ARBA" id="ARBA00023098"/>
    </source>
</evidence>
<keyword evidence="10" id="KW-0560">Oxidoreductase</keyword>
<feature type="binding site" evidence="17">
    <location>
        <position position="94"/>
    </location>
    <ligand>
        <name>FAD</name>
        <dbReference type="ChEBI" id="CHEBI:57692"/>
    </ligand>
</feature>
<dbReference type="Pfam" id="PF00970">
    <property type="entry name" value="FAD_binding_6"/>
    <property type="match status" value="1"/>
</dbReference>
<evidence type="ECO:0000256" key="13">
    <source>
        <dbReference type="ARBA" id="ARBA00023128"/>
    </source>
</evidence>
<reference evidence="19 20" key="3">
    <citation type="journal article" date="2008" name="Genome Biol.">
        <title>Finishing the finished human chromosome 22 sequence.</title>
        <authorList>
            <person name="Cole C.G."/>
            <person name="McCann O.T."/>
            <person name="Collins J.E."/>
            <person name="Oliver K."/>
            <person name="Willey D."/>
            <person name="Gribble S.M."/>
            <person name="Yang F."/>
            <person name="McLaren K."/>
            <person name="Rogers J."/>
            <person name="Ning Z."/>
            <person name="Beare D.M."/>
            <person name="Dunham I."/>
        </authorList>
    </citation>
    <scope>NUCLEOTIDE SEQUENCE [LARGE SCALE GENOMIC DNA]</scope>
</reference>
<comment type="subcellular location">
    <subcellularLocation>
        <location evidence="2">Mitochondrion outer membrane</location>
    </subcellularLocation>
</comment>
<keyword evidence="9" id="KW-0752">Steroid biosynthesis</keyword>
<evidence type="ECO:0000256" key="2">
    <source>
        <dbReference type="ARBA" id="ARBA00004294"/>
    </source>
</evidence>
<dbReference type="HGNC" id="HGNC:2873">
    <property type="gene designation" value="CYB5R3"/>
</dbReference>
<reference evidence="19 20" key="1">
    <citation type="journal article" date="2001" name="Nature">
        <title>Initial sequencing and analysis of the human genome.</title>
        <authorList>
            <consortium name="International Human Genome Sequencing Consortium"/>
            <person name="Lander E.S."/>
            <person name="Linton L.M."/>
            <person name="Birren B."/>
            <person name="Nusbaum C."/>
            <person name="Zody M.C."/>
            <person name="Baldwin J."/>
            <person name="Devon K."/>
            <person name="Dewar K."/>
            <person name="Doyle M."/>
            <person name="FitzHugh W."/>
            <person name="Funke R."/>
            <person name="Gage D."/>
            <person name="Harris K."/>
            <person name="Heaford A."/>
            <person name="Howland J."/>
            <person name="Kann L."/>
            <person name="Lehoczky J."/>
            <person name="LeVine R."/>
            <person name="McEwan P."/>
            <person name="McKernan K."/>
            <person name="Meldrim J."/>
            <person name="Mesirov J.P."/>
            <person name="Miranda C."/>
            <person name="Morris W."/>
            <person name="Naylor J."/>
            <person name="Raymond C."/>
            <person name="Rosetti M."/>
            <person name="Santos R."/>
            <person name="Sheridan A."/>
            <person name="Sougnez C."/>
            <person name="Stange-Thomann N."/>
            <person name="Stojanovic N."/>
            <person name="Subramanian A."/>
            <person name="Wyman D."/>
            <person name="Rogers J."/>
            <person name="Sulston J."/>
            <person name="Ainscough R."/>
            <person name="Beck S."/>
            <person name="Bentley D."/>
            <person name="Burton J."/>
            <person name="Clee C."/>
            <person name="Carter N."/>
            <person name="Coulson A."/>
            <person name="Deadman R."/>
            <person name="Deloukas P."/>
            <person name="Dunham A."/>
            <person name="Dunham I."/>
            <person name="Durbin R."/>
            <person name="French L."/>
            <person name="Grafham D."/>
            <person name="Gregory S."/>
            <person name="Hubbard T."/>
            <person name="Humphray S."/>
            <person name="Hunt A."/>
            <person name="Jones M."/>
            <person name="Lloyd C."/>
            <person name="McMurray A."/>
            <person name="Matthews L."/>
            <person name="Mercer S."/>
            <person name="Milne S."/>
            <person name="Mullikin J.C."/>
            <person name="Mungall A."/>
            <person name="Plumb R."/>
            <person name="Ross M."/>
            <person name="Shownkeen R."/>
            <person name="Sims S."/>
            <person name="Waterston R.H."/>
            <person name="Wilson R.K."/>
            <person name="Hillier L.W."/>
            <person name="McPherson J.D."/>
            <person name="Marra M.A."/>
            <person name="Mardis E.R."/>
            <person name="Fulton L.A."/>
            <person name="Chinwalla A.T."/>
            <person name="Pepin K.H."/>
            <person name="Gish W.R."/>
            <person name="Chissoe S.L."/>
            <person name="Wendl M.C."/>
            <person name="Delehaunty K.D."/>
            <person name="Miner T.L."/>
            <person name="Delehaunty A."/>
            <person name="Kramer J.B."/>
            <person name="Cook L.L."/>
            <person name="Fulton R.S."/>
            <person name="Johnson D.L."/>
            <person name="Minx P.J."/>
            <person name="Clifton S.W."/>
            <person name="Hawkins T."/>
            <person name="Branscomb E."/>
            <person name="Predki P."/>
            <person name="Richardson P."/>
            <person name="Wenning S."/>
            <person name="Slezak T."/>
            <person name="Doggett N."/>
            <person name="Cheng J.F."/>
            <person name="Olsen A."/>
            <person name="Lucas S."/>
            <person name="Elkin C."/>
            <person name="Uberbacher E."/>
            <person name="Frazier M."/>
            <person name="Gibbs R.A."/>
            <person name="Muzny D.M."/>
            <person name="Scherer S.E."/>
            <person name="Bouck J.B."/>
            <person name="Sodergren E.J."/>
            <person name="Worley K.C."/>
            <person name="Rives C.M."/>
            <person name="Gorrell J.H."/>
            <person name="Metzker M.L."/>
            <person name="Naylor S.L."/>
            <person name="Kucherlapati R.S."/>
            <person name="Nelson D.L."/>
            <person name="Weinstock G.M."/>
            <person name="Sakaki Y."/>
            <person name="Fujiyama A."/>
            <person name="Hattori M."/>
            <person name="Yada T."/>
            <person name="Toyoda A."/>
            <person name="Itoh T."/>
            <person name="Kawagoe C."/>
            <person name="Watanabe H."/>
            <person name="Totoki Y."/>
            <person name="Taylor T."/>
            <person name="Weissenbach J."/>
            <person name="Heilig R."/>
            <person name="Saurin W."/>
            <person name="Artiguenave F."/>
            <person name="Brottier P."/>
            <person name="Bruls T."/>
            <person name="Pelletier E."/>
            <person name="Robert C."/>
            <person name="Wincker P."/>
            <person name="Smith D.R."/>
            <person name="Doucette-Stamm L."/>
            <person name="Rubenfield M."/>
            <person name="Weinstock K."/>
            <person name="Lee H.M."/>
            <person name="Dubois J."/>
            <person name="Rosenthal A."/>
            <person name="Platzer M."/>
            <person name="Nyakatura G."/>
            <person name="Taudien S."/>
            <person name="Rump A."/>
            <person name="Yang H."/>
            <person name="Yu J."/>
            <person name="Wang J."/>
            <person name="Huang G."/>
            <person name="Gu J."/>
            <person name="Hood L."/>
            <person name="Rowen L."/>
            <person name="Madan A."/>
            <person name="Qin S."/>
            <person name="Davis R.W."/>
            <person name="Federspiel N.A."/>
            <person name="Abola A.P."/>
            <person name="Proctor M.J."/>
            <person name="Myers R.M."/>
            <person name="Schmutz J."/>
            <person name="Dickson M."/>
            <person name="Grimwood J."/>
            <person name="Cox D.R."/>
            <person name="Olson M.V."/>
            <person name="Kaul R."/>
            <person name="Raymond C."/>
            <person name="Shimizu N."/>
            <person name="Kawasaki K."/>
            <person name="Minoshima S."/>
            <person name="Evans G.A."/>
            <person name="Athanasiou M."/>
            <person name="Schultz R."/>
            <person name="Roe B.A."/>
            <person name="Chen F."/>
            <person name="Pan H."/>
            <person name="Ramser J."/>
            <person name="Lehrach H."/>
            <person name="Reinhardt R."/>
            <person name="McCombie W.R."/>
            <person name="de la Bastide M."/>
            <person name="Dedhia N."/>
            <person name="Blocker H."/>
            <person name="Hornischer K."/>
            <person name="Nordsiek G."/>
            <person name="Agarwala R."/>
            <person name="Aravind L."/>
            <person name="Bailey J.A."/>
            <person name="Bateman A."/>
            <person name="Batzoglou S."/>
            <person name="Birney E."/>
            <person name="Bork P."/>
            <person name="Brown D.G."/>
            <person name="Burge C.B."/>
            <person name="Cerutti L."/>
            <person name="Chen H.C."/>
            <person name="Church D."/>
            <person name="Clamp M."/>
            <person name="Copley R.R."/>
            <person name="Doerks T."/>
            <person name="Eddy S.R."/>
            <person name="Eichler E.E."/>
            <person name="Furey T.S."/>
            <person name="Galagan J."/>
            <person name="Gilbert J.G."/>
            <person name="Harmon C."/>
            <person name="Hayashizaki Y."/>
            <person name="Haussler D."/>
            <person name="Hermjakob H."/>
            <person name="Hokamp K."/>
            <person name="Jang W."/>
            <person name="Johnson L.S."/>
            <person name="Jones T.A."/>
            <person name="Kasif S."/>
            <person name="Kaspryzk A."/>
            <person name="Kennedy S."/>
            <person name="Kent W.J."/>
            <person name="Kitts P."/>
            <person name="Koonin E.V."/>
            <person name="Korf I."/>
            <person name="Kulp D."/>
            <person name="Lancet D."/>
            <person name="Lowe T.M."/>
            <person name="McLysaght A."/>
            <person name="Mikkelsen T."/>
            <person name="Moran J.V."/>
            <person name="Mulder N."/>
            <person name="Pollara V.J."/>
            <person name="Ponting C.P."/>
            <person name="Schuler G."/>
            <person name="Schultz J."/>
            <person name="Slater G."/>
            <person name="Smit A.F."/>
            <person name="Stupka E."/>
            <person name="Szustakowski J."/>
            <person name="Thierry-Mieg D."/>
            <person name="Thierry-Mieg J."/>
            <person name="Wagner L."/>
            <person name="Wallis J."/>
            <person name="Wheeler R."/>
            <person name="Williams A."/>
            <person name="Wolf Y.I."/>
            <person name="Wolfe K.H."/>
            <person name="Yang S.P."/>
            <person name="Yeh R.F."/>
            <person name="Collins F."/>
            <person name="Guyer M.S."/>
            <person name="Peterson J."/>
            <person name="Felsenfeld A."/>
            <person name="Wetterstrand K.A."/>
            <person name="Patrinos A."/>
            <person name="Morgan M.J."/>
            <person name="de Jong P."/>
            <person name="Catanese J.J."/>
            <person name="Osoegawa K."/>
            <person name="Shizuya H."/>
            <person name="Choi S."/>
            <person name="Chen Y.J."/>
        </authorList>
    </citation>
    <scope>NUCLEOTIDE SEQUENCE [LARGE SCALE GENOMIC DNA]</scope>
</reference>
<dbReference type="GeneTree" id="ENSGT00940000153962"/>
<evidence type="ECO:0007829" key="22">
    <source>
        <dbReference type="ProteomicsDB" id="A0A8I5KYU1"/>
    </source>
</evidence>
<evidence type="ECO:0000313" key="19">
    <source>
        <dbReference type="Ensembl" id="ENSP00000510355.1"/>
    </source>
</evidence>
<dbReference type="Ensembl" id="ENST00000688244.1">
    <property type="protein sequence ID" value="ENSP00000510355.1"/>
    <property type="gene ID" value="ENSG00000100243.22"/>
</dbReference>
<dbReference type="Gene3D" id="2.40.30.10">
    <property type="entry name" value="Translation factors"/>
    <property type="match status" value="1"/>
</dbReference>
<evidence type="ECO:0000256" key="6">
    <source>
        <dbReference type="ARBA" id="ARBA00022630"/>
    </source>
</evidence>
<dbReference type="InterPro" id="IPR017938">
    <property type="entry name" value="Riboflavin_synthase-like_b-brl"/>
</dbReference>
<evidence type="ECO:0000313" key="20">
    <source>
        <dbReference type="Proteomes" id="UP000005640"/>
    </source>
</evidence>
<dbReference type="GO" id="GO:0016126">
    <property type="term" value="P:sterol biosynthetic process"/>
    <property type="evidence" value="ECO:0007669"/>
    <property type="project" value="UniProtKB-KW"/>
</dbReference>
<evidence type="ECO:0000256" key="11">
    <source>
        <dbReference type="ARBA" id="ARBA00023011"/>
    </source>
</evidence>
<keyword evidence="6 17" id="KW-0285">Flavoprotein</keyword>
<dbReference type="PRINTS" id="PR00406">
    <property type="entry name" value="CYTB5RDTASE"/>
</dbReference>
<reference evidence="19" key="4">
    <citation type="submission" date="2025-08" db="UniProtKB">
        <authorList>
            <consortium name="Ensembl"/>
        </authorList>
    </citation>
    <scope>IDENTIFICATION</scope>
</reference>
<dbReference type="GO" id="GO:0090524">
    <property type="term" value="F:cytochrome-b5 reductase activity, acting on NADH"/>
    <property type="evidence" value="ECO:0007669"/>
    <property type="project" value="UniProtKB-EC"/>
</dbReference>
<dbReference type="EMBL" id="KF457468">
    <property type="status" value="NOT_ANNOTATED_CDS"/>
    <property type="molecule type" value="Genomic_DNA"/>
</dbReference>
<reference evidence="19 20" key="2">
    <citation type="journal article" date="2004" name="Nature">
        <title>Finishing the euchromatic sequence of the human genome.</title>
        <authorList>
            <consortium name="International Human Genome Sequencing Consortium"/>
        </authorList>
    </citation>
    <scope>NUCLEOTIDE SEQUENCE [LARGE SCALE GENOMIC DNA]</scope>
</reference>
<dbReference type="FunFam" id="2.40.30.10:FF:000021">
    <property type="entry name" value="NADH-cytochrome b5 reductase"/>
    <property type="match status" value="1"/>
</dbReference>
<keyword evidence="16" id="KW-0753">Steroid metabolism</keyword>
<dbReference type="OrthoDB" id="432685at2759"/>
<dbReference type="Proteomes" id="UP000005640">
    <property type="component" value="Chromosome 22"/>
</dbReference>
<keyword evidence="13" id="KW-0496">Mitochondrion</keyword>
<dbReference type="SUPFAM" id="SSF52343">
    <property type="entry name" value="Ferredoxin reductase-like, C-terminal NADP-linked domain"/>
    <property type="match status" value="1"/>
</dbReference>
<feature type="binding site" evidence="17">
    <location>
        <position position="111"/>
    </location>
    <ligand>
        <name>FAD</name>
        <dbReference type="ChEBI" id="CHEBI:57692"/>
    </ligand>
</feature>
<dbReference type="PROSITE" id="PS51384">
    <property type="entry name" value="FAD_FR"/>
    <property type="match status" value="1"/>
</dbReference>
<feature type="binding site" evidence="17">
    <location>
        <position position="109"/>
    </location>
    <ligand>
        <name>FAD</name>
        <dbReference type="ChEBI" id="CHEBI:57692"/>
    </ligand>
</feature>
<dbReference type="AlphaFoldDB" id="A0A8I5KYU1"/>
<dbReference type="PANTHER" id="PTHR19370:SF121">
    <property type="entry name" value="NADH-CYTOCHROME B5 REDUCTASE 3"/>
    <property type="match status" value="1"/>
</dbReference>
<evidence type="ECO:0007829" key="21">
    <source>
        <dbReference type="PeptideAtlas" id="A0A8I5KYU1"/>
    </source>
</evidence>
<feature type="binding site" evidence="17">
    <location>
        <position position="92"/>
    </location>
    <ligand>
        <name>FAD</name>
        <dbReference type="ChEBI" id="CHEBI:57692"/>
    </ligand>
</feature>
<evidence type="ECO:0000256" key="4">
    <source>
        <dbReference type="ARBA" id="ARBA00012011"/>
    </source>
</evidence>
<evidence type="ECO:0000256" key="16">
    <source>
        <dbReference type="ARBA" id="ARBA00023221"/>
    </source>
</evidence>
<comment type="cofactor">
    <cofactor evidence="1 17">
        <name>FAD</name>
        <dbReference type="ChEBI" id="CHEBI:57692"/>
    </cofactor>
</comment>
<feature type="domain" description="FAD-binding FR-type" evidence="18">
    <location>
        <begin position="40"/>
        <end position="183"/>
    </location>
</feature>
<organism evidence="19 20">
    <name type="scientific">Homo sapiens</name>
    <name type="common">Human</name>
    <dbReference type="NCBI Taxonomy" id="9606"/>
    <lineage>
        <taxon>Eukaryota</taxon>
        <taxon>Metazoa</taxon>
        <taxon>Chordata</taxon>
        <taxon>Craniata</taxon>
        <taxon>Vertebrata</taxon>
        <taxon>Euteleostomi</taxon>
        <taxon>Mammalia</taxon>
        <taxon>Eutheria</taxon>
        <taxon>Euarchontoglires</taxon>
        <taxon>Primates</taxon>
        <taxon>Haplorrhini</taxon>
        <taxon>Catarrhini</taxon>
        <taxon>Hominidae</taxon>
        <taxon>Homo</taxon>
    </lineage>
</organism>
<dbReference type="EMBL" id="AL049757">
    <property type="status" value="NOT_ANNOTATED_CDS"/>
    <property type="molecule type" value="Genomic_DNA"/>
</dbReference>
<evidence type="ECO:0000256" key="15">
    <source>
        <dbReference type="ARBA" id="ARBA00023166"/>
    </source>
</evidence>
<dbReference type="OpenTargets" id="ENSG00000100243"/>
<evidence type="ECO:0000256" key="14">
    <source>
        <dbReference type="ARBA" id="ARBA00023136"/>
    </source>
</evidence>
<dbReference type="InterPro" id="IPR017927">
    <property type="entry name" value="FAD-bd_FR_type"/>
</dbReference>
<keyword evidence="8 17" id="KW-0274">FAD</keyword>
<proteinExistence type="evidence at protein level"/>
<keyword evidence="12" id="KW-0443">Lipid metabolism</keyword>
<evidence type="ECO:0000256" key="7">
    <source>
        <dbReference type="ARBA" id="ARBA00022787"/>
    </source>
</evidence>
<protein>
    <recommendedName>
        <fullName evidence="4">cytochrome-b5 reductase</fullName>
        <ecNumber evidence="4">1.6.2.2</ecNumber>
    </recommendedName>
</protein>
<dbReference type="GO" id="GO:0005789">
    <property type="term" value="C:endoplasmic reticulum membrane"/>
    <property type="evidence" value="ECO:0007669"/>
    <property type="project" value="UniProtKB-ARBA"/>
</dbReference>
<dbReference type="GO" id="GO:0005741">
    <property type="term" value="C:mitochondrial outer membrane"/>
    <property type="evidence" value="ECO:0007669"/>
    <property type="project" value="UniProtKB-SubCell"/>
</dbReference>
<evidence type="ECO:0000256" key="17">
    <source>
        <dbReference type="PIRSR" id="PIRSR601834-1"/>
    </source>
</evidence>
<accession>A0A8I5KYU1</accession>
<evidence type="ECO:0000256" key="1">
    <source>
        <dbReference type="ARBA" id="ARBA00001974"/>
    </source>
</evidence>
<keyword evidence="14" id="KW-0472">Membrane</keyword>
<dbReference type="Ensembl" id="ENST00000688244.1">
    <property type="protein sequence ID" value="ENSP00000510355.1"/>
    <property type="gene ID" value="ENSG00000100243.23"/>
</dbReference>
<evidence type="ECO:0000256" key="8">
    <source>
        <dbReference type="ARBA" id="ARBA00022827"/>
    </source>
</evidence>
<keyword evidence="5" id="KW-0444">Lipid biosynthesis</keyword>
<reference evidence="19" key="5">
    <citation type="submission" date="2025-09" db="UniProtKB">
        <authorList>
            <consortium name="Ensembl"/>
        </authorList>
    </citation>
    <scope>IDENTIFICATION</scope>
</reference>
<dbReference type="PANTHER" id="PTHR19370">
    <property type="entry name" value="NADH-CYTOCHROME B5 REDUCTASE"/>
    <property type="match status" value="1"/>
</dbReference>